<sequence length="26" mass="3246">MHWKQNKKAQASMHRDHIFYLYLGNK</sequence>
<evidence type="ECO:0000313" key="1">
    <source>
        <dbReference type="EMBL" id="MBW81539.1"/>
    </source>
</evidence>
<organism evidence="1">
    <name type="scientific">Rhizophora mucronata</name>
    <name type="common">Asiatic mangrove</name>
    <dbReference type="NCBI Taxonomy" id="61149"/>
    <lineage>
        <taxon>Eukaryota</taxon>
        <taxon>Viridiplantae</taxon>
        <taxon>Streptophyta</taxon>
        <taxon>Embryophyta</taxon>
        <taxon>Tracheophyta</taxon>
        <taxon>Spermatophyta</taxon>
        <taxon>Magnoliopsida</taxon>
        <taxon>eudicotyledons</taxon>
        <taxon>Gunneridae</taxon>
        <taxon>Pentapetalae</taxon>
        <taxon>rosids</taxon>
        <taxon>fabids</taxon>
        <taxon>Malpighiales</taxon>
        <taxon>Rhizophoraceae</taxon>
        <taxon>Rhizophora</taxon>
    </lineage>
</organism>
<dbReference type="EMBL" id="GGEC01001056">
    <property type="protein sequence ID" value="MBW81539.1"/>
    <property type="molecule type" value="Transcribed_RNA"/>
</dbReference>
<reference evidence="1" key="1">
    <citation type="submission" date="2018-02" db="EMBL/GenBank/DDBJ databases">
        <title>Rhizophora mucronata_Transcriptome.</title>
        <authorList>
            <person name="Meera S.P."/>
            <person name="Sreeshan A."/>
            <person name="Augustine A."/>
        </authorList>
    </citation>
    <scope>NUCLEOTIDE SEQUENCE</scope>
    <source>
        <tissue evidence="1">Leaf</tissue>
    </source>
</reference>
<accession>A0A2P2IK02</accession>
<proteinExistence type="predicted"/>
<protein>
    <submittedName>
        <fullName evidence="1">Uncharacterized protein</fullName>
    </submittedName>
</protein>
<name>A0A2P2IK02_RHIMU</name>
<dbReference type="AlphaFoldDB" id="A0A2P2IK02"/>